<dbReference type="PANTHER" id="PTHR12303">
    <property type="entry name" value="CARNOSINE N-METHYLTRANSFERASE"/>
    <property type="match status" value="1"/>
</dbReference>
<dbReference type="EMBL" id="HBEM01018094">
    <property type="protein sequence ID" value="CAD8453398.1"/>
    <property type="molecule type" value="Transcribed_RNA"/>
</dbReference>
<evidence type="ECO:0000256" key="1">
    <source>
        <dbReference type="ARBA" id="ARBA00010086"/>
    </source>
</evidence>
<evidence type="ECO:0000256" key="6">
    <source>
        <dbReference type="SAM" id="MobiDB-lite"/>
    </source>
</evidence>
<comment type="similarity">
    <text evidence="1">Belongs to the carnosine N-methyltransferase family.</text>
</comment>
<dbReference type="PANTHER" id="PTHR12303:SF6">
    <property type="entry name" value="CARNOSINE N-METHYLTRANSFERASE"/>
    <property type="match status" value="1"/>
</dbReference>
<dbReference type="Pfam" id="PF07942">
    <property type="entry name" value="CARME"/>
    <property type="match status" value="1"/>
</dbReference>
<dbReference type="AlphaFoldDB" id="A0A7S0DFR0"/>
<dbReference type="EC" id="2.1.1.22" evidence="2"/>
<feature type="region of interest" description="Disordered" evidence="6">
    <location>
        <begin position="348"/>
        <end position="416"/>
    </location>
</feature>
<accession>A0A7S0DFR0</accession>
<sequence length="416" mass="47647">MQEAMHYCDILKAYAHYATHCFQIFNKLEDDFYRIPKLQQSLVPMFDKKMKAIRACVGANQTFIRNILDQRAAFMNSDRINYDWVYRQNRRIKPGDMDKVKSTLKQCVRDWSAEGKDERKQCYGPILQELEKLFPNPSTKTKVLVPGSGLARLVWEVASMGFHAQGNEFSYFMLLCSYTILNCTKKPNVHRIFPFVHITRNIHSPKHQLASVRFPDVNPVNLPKDSLSMVAGDFQEIYQDQVEEWDCVASCFFLDTANNVIEYVRLISSLLKIGGYWINFGPLLYHYSGMYDEISIELSWEEIKPCLKHYNLELIREEIRKPATYCMDPNSMMKTEYRCLSFTCRKTAKTPKESPNPRYRRSKPGDPVNPGNTGSAPATGGQQNSNKSGPSRSGSSTHGKRKNGQDGRGPGKLANS</sequence>
<dbReference type="SUPFAM" id="SSF53335">
    <property type="entry name" value="S-adenosyl-L-methionine-dependent methyltransferases"/>
    <property type="match status" value="1"/>
</dbReference>
<feature type="compositionally biased region" description="Polar residues" evidence="6">
    <location>
        <begin position="370"/>
        <end position="383"/>
    </location>
</feature>
<keyword evidence="4" id="KW-0808">Transferase</keyword>
<dbReference type="Gene3D" id="3.40.50.150">
    <property type="entry name" value="Vaccinia Virus protein VP39"/>
    <property type="match status" value="1"/>
</dbReference>
<keyword evidence="3" id="KW-0489">Methyltransferase</keyword>
<evidence type="ECO:0000256" key="2">
    <source>
        <dbReference type="ARBA" id="ARBA00012003"/>
    </source>
</evidence>
<protein>
    <recommendedName>
        <fullName evidence="2">carnosine N-methyltransferase</fullName>
        <ecNumber evidence="2">2.1.1.22</ecNumber>
    </recommendedName>
</protein>
<dbReference type="InterPro" id="IPR012901">
    <property type="entry name" value="CARME"/>
</dbReference>
<evidence type="ECO:0000256" key="3">
    <source>
        <dbReference type="ARBA" id="ARBA00022603"/>
    </source>
</evidence>
<dbReference type="InterPro" id="IPR029063">
    <property type="entry name" value="SAM-dependent_MTases_sf"/>
</dbReference>
<dbReference type="GO" id="GO:0030735">
    <property type="term" value="F:carnosine N-methyltransferase activity"/>
    <property type="evidence" value="ECO:0007669"/>
    <property type="project" value="UniProtKB-EC"/>
</dbReference>
<organism evidence="7">
    <name type="scientific">Amorphochlora amoebiformis</name>
    <dbReference type="NCBI Taxonomy" id="1561963"/>
    <lineage>
        <taxon>Eukaryota</taxon>
        <taxon>Sar</taxon>
        <taxon>Rhizaria</taxon>
        <taxon>Cercozoa</taxon>
        <taxon>Chlorarachniophyceae</taxon>
        <taxon>Amorphochlora</taxon>
    </lineage>
</organism>
<proteinExistence type="inferred from homology"/>
<evidence type="ECO:0000313" key="7">
    <source>
        <dbReference type="EMBL" id="CAD8453398.1"/>
    </source>
</evidence>
<feature type="compositionally biased region" description="Low complexity" evidence="6">
    <location>
        <begin position="384"/>
        <end position="396"/>
    </location>
</feature>
<dbReference type="SMART" id="SM01296">
    <property type="entry name" value="N2227"/>
    <property type="match status" value="1"/>
</dbReference>
<gene>
    <name evidence="7" type="ORF">LAMO00422_LOCUS12338</name>
</gene>
<dbReference type="GO" id="GO:0032259">
    <property type="term" value="P:methylation"/>
    <property type="evidence" value="ECO:0007669"/>
    <property type="project" value="UniProtKB-KW"/>
</dbReference>
<evidence type="ECO:0000256" key="4">
    <source>
        <dbReference type="ARBA" id="ARBA00022679"/>
    </source>
</evidence>
<evidence type="ECO:0000256" key="5">
    <source>
        <dbReference type="ARBA" id="ARBA00022691"/>
    </source>
</evidence>
<name>A0A7S0DFR0_9EUKA</name>
<keyword evidence="5" id="KW-0949">S-adenosyl-L-methionine</keyword>
<reference evidence="7" key="1">
    <citation type="submission" date="2021-01" db="EMBL/GenBank/DDBJ databases">
        <authorList>
            <person name="Corre E."/>
            <person name="Pelletier E."/>
            <person name="Niang G."/>
            <person name="Scheremetjew M."/>
            <person name="Finn R."/>
            <person name="Kale V."/>
            <person name="Holt S."/>
            <person name="Cochrane G."/>
            <person name="Meng A."/>
            <person name="Brown T."/>
            <person name="Cohen L."/>
        </authorList>
    </citation>
    <scope>NUCLEOTIDE SEQUENCE</scope>
    <source>
        <strain evidence="7">CCMP2058</strain>
    </source>
</reference>